<evidence type="ECO:0000313" key="1">
    <source>
        <dbReference type="EMBL" id="KAJ3804013.1"/>
    </source>
</evidence>
<organism evidence="1 2">
    <name type="scientific">Lentinula aff. lateritia</name>
    <dbReference type="NCBI Taxonomy" id="2804960"/>
    <lineage>
        <taxon>Eukaryota</taxon>
        <taxon>Fungi</taxon>
        <taxon>Dikarya</taxon>
        <taxon>Basidiomycota</taxon>
        <taxon>Agaricomycotina</taxon>
        <taxon>Agaricomycetes</taxon>
        <taxon>Agaricomycetidae</taxon>
        <taxon>Agaricales</taxon>
        <taxon>Marasmiineae</taxon>
        <taxon>Omphalotaceae</taxon>
        <taxon>Lentinula</taxon>
    </lineage>
</organism>
<name>A0ACC1TH62_9AGAR</name>
<proteinExistence type="predicted"/>
<comment type="caution">
    <text evidence="1">The sequence shown here is derived from an EMBL/GenBank/DDBJ whole genome shotgun (WGS) entry which is preliminary data.</text>
</comment>
<feature type="non-terminal residue" evidence="1">
    <location>
        <position position="1"/>
    </location>
</feature>
<dbReference type="EMBL" id="MU796407">
    <property type="protein sequence ID" value="KAJ3804013.1"/>
    <property type="molecule type" value="Genomic_DNA"/>
</dbReference>
<keyword evidence="2" id="KW-1185">Reference proteome</keyword>
<dbReference type="Proteomes" id="UP001163835">
    <property type="component" value="Unassembled WGS sequence"/>
</dbReference>
<gene>
    <name evidence="1" type="ORF">F5876DRAFT_83935</name>
</gene>
<protein>
    <submittedName>
        <fullName evidence="1">Uncharacterized protein</fullName>
    </submittedName>
</protein>
<sequence length="714" mass="79430">FLELHGTPAHQSAWGIPLTAWREYDAALHARTSSTSILLELHMLDKQDAVDADQQELQEFLALQQNEAAVAAKRKRGRSPMPVAGPSSKKIRSDAPKKRSRHKSPEVGVNAEPPRRVRLVVPPVCSVAPTSLPVPPPASPSQMGVPDRDLPMQGPSDLVRLATVAELHSGLVQQVVPPPLARTPIKGAGQDLLSSPMPPTPRPALVPRTFTAHPYHAENQRLVARVRELESQLADSQRENSSLTSALRDTSHALESRQREVEQLRSTNREVREQEVEYRGVLDQFRALEQALPGTPGRSLLERFRKLQEDLQDATRERKVAVEKLSTANRKNSHLTTTLLYQQGLVDESNLRATRQRRLVEQLQEEVHRARDRVAFVDRMIKEYPDEGYYEVVLPPLSQLEGDLNKAHEDLRRVATLAHRLYRSDPATVLHHHHRYIGAIIEAVVAFLRRGLESDDLDVVVHNFRLALDYMQTARGVHGDLYMRSMSSIQWFFNNAVDEDEGLYRMVLEHSRFHSDRPFLTAAQHAGFAPPPDDSLEPPLHQRMFALSTPLPHSDGAGRWDDIVPALPSIDQLTADWEQLMLQYFHHIIDTPLPGPNTPAPMSVVDPVTEPLAEVVVEQSPEASVAPVSTSSVGSPPQVPLFLPEQESPASPSPLPPSPTLPPRFGSVASLAIDLTGDDDELYETEESRVGRASVMREVVDLATGQGIVKDESL</sequence>
<reference evidence="1" key="1">
    <citation type="submission" date="2022-09" db="EMBL/GenBank/DDBJ databases">
        <title>A Global Phylogenomic Analysis of the Shiitake Genus Lentinula.</title>
        <authorList>
            <consortium name="DOE Joint Genome Institute"/>
            <person name="Sierra-Patev S."/>
            <person name="Min B."/>
            <person name="Naranjo-Ortiz M."/>
            <person name="Looney B."/>
            <person name="Konkel Z."/>
            <person name="Slot J.C."/>
            <person name="Sakamoto Y."/>
            <person name="Steenwyk J.L."/>
            <person name="Rokas A."/>
            <person name="Carro J."/>
            <person name="Camarero S."/>
            <person name="Ferreira P."/>
            <person name="Molpeceres G."/>
            <person name="Ruiz-Duenas F.J."/>
            <person name="Serrano A."/>
            <person name="Henrissat B."/>
            <person name="Drula E."/>
            <person name="Hughes K.W."/>
            <person name="Mata J.L."/>
            <person name="Ishikawa N.K."/>
            <person name="Vargas-Isla R."/>
            <person name="Ushijima S."/>
            <person name="Smith C.A."/>
            <person name="Ahrendt S."/>
            <person name="Andreopoulos W."/>
            <person name="He G."/>
            <person name="Labutti K."/>
            <person name="Lipzen A."/>
            <person name="Ng V."/>
            <person name="Riley R."/>
            <person name="Sandor L."/>
            <person name="Barry K."/>
            <person name="Martinez A.T."/>
            <person name="Xiao Y."/>
            <person name="Gibbons J.G."/>
            <person name="Terashima K."/>
            <person name="Grigoriev I.V."/>
            <person name="Hibbett D.S."/>
        </authorList>
    </citation>
    <scope>NUCLEOTIDE SEQUENCE</scope>
    <source>
        <strain evidence="1">TMI1499</strain>
    </source>
</reference>
<evidence type="ECO:0000313" key="2">
    <source>
        <dbReference type="Proteomes" id="UP001163835"/>
    </source>
</evidence>
<accession>A0ACC1TH62</accession>